<keyword evidence="2" id="KW-1185">Reference proteome</keyword>
<dbReference type="AlphaFoldDB" id="A0AAD8H0M4"/>
<sequence>MASGTLPEAFFAPGNNSKVSSIYTTNEYKGVIVNTSYEVPGKSCTDGTNSGSGKSGGLHSLDVLTKARITLQKQKKISDKLKKMPLLNMSVTPSTSSSLPASVKPFVSGVPHLEGLTAPKVEAVKRAQELAAKMGFRQDPQYAPLINMFPGQVQSEVTVQPKPAKAPVLRLDALGREIDEHGNVVNVPKLNNLSTLKVNINKQKKDSFQILKK</sequence>
<protein>
    <submittedName>
        <fullName evidence="1">Uncharacterized protein</fullName>
    </submittedName>
</protein>
<dbReference type="Proteomes" id="UP001237642">
    <property type="component" value="Unassembled WGS sequence"/>
</dbReference>
<reference evidence="1" key="2">
    <citation type="submission" date="2023-05" db="EMBL/GenBank/DDBJ databases">
        <authorList>
            <person name="Schelkunov M.I."/>
        </authorList>
    </citation>
    <scope>NUCLEOTIDE SEQUENCE</scope>
    <source>
        <strain evidence="1">Hsosn_3</strain>
        <tissue evidence="1">Leaf</tissue>
    </source>
</reference>
<reference evidence="1" key="1">
    <citation type="submission" date="2023-02" db="EMBL/GenBank/DDBJ databases">
        <title>Genome of toxic invasive species Heracleum sosnowskyi carries increased number of genes despite the absence of recent whole-genome duplications.</title>
        <authorList>
            <person name="Schelkunov M."/>
            <person name="Shtratnikova V."/>
            <person name="Makarenko M."/>
            <person name="Klepikova A."/>
            <person name="Omelchenko D."/>
            <person name="Novikova G."/>
            <person name="Obukhova E."/>
            <person name="Bogdanov V."/>
            <person name="Penin A."/>
            <person name="Logacheva M."/>
        </authorList>
    </citation>
    <scope>NUCLEOTIDE SEQUENCE</scope>
    <source>
        <strain evidence="1">Hsosn_3</strain>
        <tissue evidence="1">Leaf</tissue>
    </source>
</reference>
<name>A0AAD8H0M4_9APIA</name>
<dbReference type="GO" id="GO:0000398">
    <property type="term" value="P:mRNA splicing, via spliceosome"/>
    <property type="evidence" value="ECO:0007669"/>
    <property type="project" value="InterPro"/>
</dbReference>
<comment type="caution">
    <text evidence="1">The sequence shown here is derived from an EMBL/GenBank/DDBJ whole genome shotgun (WGS) entry which is preliminary data.</text>
</comment>
<dbReference type="PANTHER" id="PTHR14212:SF0">
    <property type="entry name" value="U4_U6 SMALL NUCLEAR RIBONUCLEOPROTEIN PRP3"/>
    <property type="match status" value="1"/>
</dbReference>
<dbReference type="EMBL" id="JAUIZM010000011">
    <property type="protein sequence ID" value="KAK1358269.1"/>
    <property type="molecule type" value="Genomic_DNA"/>
</dbReference>
<organism evidence="1 2">
    <name type="scientific">Heracleum sosnowskyi</name>
    <dbReference type="NCBI Taxonomy" id="360622"/>
    <lineage>
        <taxon>Eukaryota</taxon>
        <taxon>Viridiplantae</taxon>
        <taxon>Streptophyta</taxon>
        <taxon>Embryophyta</taxon>
        <taxon>Tracheophyta</taxon>
        <taxon>Spermatophyta</taxon>
        <taxon>Magnoliopsida</taxon>
        <taxon>eudicotyledons</taxon>
        <taxon>Gunneridae</taxon>
        <taxon>Pentapetalae</taxon>
        <taxon>asterids</taxon>
        <taxon>campanulids</taxon>
        <taxon>Apiales</taxon>
        <taxon>Apiaceae</taxon>
        <taxon>Apioideae</taxon>
        <taxon>apioid superclade</taxon>
        <taxon>Tordylieae</taxon>
        <taxon>Tordyliinae</taxon>
        <taxon>Heracleum</taxon>
    </lineage>
</organism>
<gene>
    <name evidence="1" type="ORF">POM88_051525</name>
</gene>
<evidence type="ECO:0000313" key="1">
    <source>
        <dbReference type="EMBL" id="KAK1358269.1"/>
    </source>
</evidence>
<dbReference type="InterPro" id="IPR027104">
    <property type="entry name" value="Prp3"/>
</dbReference>
<accession>A0AAD8H0M4</accession>
<dbReference type="GO" id="GO:0046540">
    <property type="term" value="C:U4/U6 x U5 tri-snRNP complex"/>
    <property type="evidence" value="ECO:0007669"/>
    <property type="project" value="InterPro"/>
</dbReference>
<proteinExistence type="predicted"/>
<dbReference type="PANTHER" id="PTHR14212">
    <property type="entry name" value="U4/U6-ASSOCIATED RNA SPLICING FACTOR-RELATED"/>
    <property type="match status" value="1"/>
</dbReference>
<evidence type="ECO:0000313" key="2">
    <source>
        <dbReference type="Proteomes" id="UP001237642"/>
    </source>
</evidence>